<dbReference type="Gene3D" id="3.30.420.10">
    <property type="entry name" value="Ribonuclease H-like superfamily/Ribonuclease H"/>
    <property type="match status" value="1"/>
</dbReference>
<reference evidence="1 2" key="1">
    <citation type="journal article" date="2024" name="BMC Genomics">
        <title>De novo assembly and annotation of Popillia japonica's genome with initial clues to its potential as an invasive pest.</title>
        <authorList>
            <person name="Cucini C."/>
            <person name="Boschi S."/>
            <person name="Funari R."/>
            <person name="Cardaioli E."/>
            <person name="Iannotti N."/>
            <person name="Marturano G."/>
            <person name="Paoli F."/>
            <person name="Bruttini M."/>
            <person name="Carapelli A."/>
            <person name="Frati F."/>
            <person name="Nardi F."/>
        </authorList>
    </citation>
    <scope>NUCLEOTIDE SEQUENCE [LARGE SCALE GENOMIC DNA]</scope>
    <source>
        <strain evidence="1">DMR45628</strain>
    </source>
</reference>
<dbReference type="PANTHER" id="PTHR37984">
    <property type="entry name" value="PROTEIN CBG26694"/>
    <property type="match status" value="1"/>
</dbReference>
<gene>
    <name evidence="1" type="ORF">QE152_g27330</name>
</gene>
<name>A0AAW1JWK8_POPJA</name>
<dbReference type="AlphaFoldDB" id="A0AAW1JWK8"/>
<organism evidence="1 2">
    <name type="scientific">Popillia japonica</name>
    <name type="common">Japanese beetle</name>
    <dbReference type="NCBI Taxonomy" id="7064"/>
    <lineage>
        <taxon>Eukaryota</taxon>
        <taxon>Metazoa</taxon>
        <taxon>Ecdysozoa</taxon>
        <taxon>Arthropoda</taxon>
        <taxon>Hexapoda</taxon>
        <taxon>Insecta</taxon>
        <taxon>Pterygota</taxon>
        <taxon>Neoptera</taxon>
        <taxon>Endopterygota</taxon>
        <taxon>Coleoptera</taxon>
        <taxon>Polyphaga</taxon>
        <taxon>Scarabaeiformia</taxon>
        <taxon>Scarabaeidae</taxon>
        <taxon>Rutelinae</taxon>
        <taxon>Popillia</taxon>
    </lineage>
</organism>
<evidence type="ECO:0008006" key="3">
    <source>
        <dbReference type="Google" id="ProtNLM"/>
    </source>
</evidence>
<dbReference type="PANTHER" id="PTHR37984:SF5">
    <property type="entry name" value="PROTEIN NYNRIN-LIKE"/>
    <property type="match status" value="1"/>
</dbReference>
<protein>
    <recommendedName>
        <fullName evidence="3">Integrase catalytic domain-containing protein</fullName>
    </recommendedName>
</protein>
<dbReference type="InterPro" id="IPR036397">
    <property type="entry name" value="RNaseH_sf"/>
</dbReference>
<accession>A0AAW1JWK8</accession>
<dbReference type="SUPFAM" id="SSF53098">
    <property type="entry name" value="Ribonuclease H-like"/>
    <property type="match status" value="1"/>
</dbReference>
<dbReference type="EMBL" id="JASPKY010000334">
    <property type="protein sequence ID" value="KAK9708235.1"/>
    <property type="molecule type" value="Genomic_DNA"/>
</dbReference>
<dbReference type="GO" id="GO:0003676">
    <property type="term" value="F:nucleic acid binding"/>
    <property type="evidence" value="ECO:0007669"/>
    <property type="project" value="InterPro"/>
</dbReference>
<proteinExistence type="predicted"/>
<dbReference type="InterPro" id="IPR012337">
    <property type="entry name" value="RNaseH-like_sf"/>
</dbReference>
<keyword evidence="2" id="KW-1185">Reference proteome</keyword>
<comment type="caution">
    <text evidence="1">The sequence shown here is derived from an EMBL/GenBank/DDBJ whole genome shotgun (WGS) entry which is preliminary data.</text>
</comment>
<evidence type="ECO:0000313" key="2">
    <source>
        <dbReference type="Proteomes" id="UP001458880"/>
    </source>
</evidence>
<dbReference type="InterPro" id="IPR050951">
    <property type="entry name" value="Retrovirus_Pol_polyprotein"/>
</dbReference>
<evidence type="ECO:0000313" key="1">
    <source>
        <dbReference type="EMBL" id="KAK9708235.1"/>
    </source>
</evidence>
<sequence length="157" mass="18187">MPRANGQVERYNKTITSAITSPYKREDGRNCDVKIKSMQYAINSIPNKTTGQTAHDLLFGFQPRNCLRNMLILAFNEDDGTDREASRLKVLKKIQKQQAEQKRRFQQRRRPPHQYISGDLVLIMYCEPVATGEPGKLHPKLQGPYHVKKSLENDRYL</sequence>
<dbReference type="Proteomes" id="UP001458880">
    <property type="component" value="Unassembled WGS sequence"/>
</dbReference>